<dbReference type="Proteomes" id="UP000886251">
    <property type="component" value="Unassembled WGS sequence"/>
</dbReference>
<gene>
    <name evidence="5" type="ORF">ENI96_09835</name>
</gene>
<dbReference type="InterPro" id="IPR024930">
    <property type="entry name" value="Skp_dom_sf"/>
</dbReference>
<protein>
    <submittedName>
        <fullName evidence="5">OmpH family outer membrane protein</fullName>
    </submittedName>
</protein>
<comment type="similarity">
    <text evidence="2">Belongs to the skp family.</text>
</comment>
<dbReference type="SUPFAM" id="SSF111384">
    <property type="entry name" value="OmpH-like"/>
    <property type="match status" value="1"/>
</dbReference>
<organism evidence="5">
    <name type="scientific">Sedimenticola thiotaurini</name>
    <dbReference type="NCBI Taxonomy" id="1543721"/>
    <lineage>
        <taxon>Bacteria</taxon>
        <taxon>Pseudomonadati</taxon>
        <taxon>Pseudomonadota</taxon>
        <taxon>Gammaproteobacteria</taxon>
        <taxon>Chromatiales</taxon>
        <taxon>Sedimenticolaceae</taxon>
        <taxon>Sedimenticola</taxon>
    </lineage>
</organism>
<accession>A0A831RQ94</accession>
<feature type="coiled-coil region" evidence="3">
    <location>
        <begin position="47"/>
        <end position="107"/>
    </location>
</feature>
<dbReference type="AlphaFoldDB" id="A0A831RQ94"/>
<feature type="chain" id="PRO_5032632546" evidence="4">
    <location>
        <begin position="25"/>
        <end position="174"/>
    </location>
</feature>
<keyword evidence="1 4" id="KW-0732">Signal</keyword>
<reference evidence="5" key="1">
    <citation type="journal article" date="2020" name="mSystems">
        <title>Genome- and Community-Level Interaction Insights into Carbon Utilization and Element Cycling Functions of Hydrothermarchaeota in Hydrothermal Sediment.</title>
        <authorList>
            <person name="Zhou Z."/>
            <person name="Liu Y."/>
            <person name="Xu W."/>
            <person name="Pan J."/>
            <person name="Luo Z.H."/>
            <person name="Li M."/>
        </authorList>
    </citation>
    <scope>NUCLEOTIDE SEQUENCE [LARGE SCALE GENOMIC DNA]</scope>
    <source>
        <strain evidence="5">HyVt-443</strain>
    </source>
</reference>
<proteinExistence type="inferred from homology"/>
<evidence type="ECO:0000313" key="5">
    <source>
        <dbReference type="EMBL" id="HEB96714.1"/>
    </source>
</evidence>
<dbReference type="Pfam" id="PF03938">
    <property type="entry name" value="OmpH"/>
    <property type="match status" value="1"/>
</dbReference>
<dbReference type="SMART" id="SM00935">
    <property type="entry name" value="OmpH"/>
    <property type="match status" value="1"/>
</dbReference>
<comment type="caution">
    <text evidence="5">The sequence shown here is derived from an EMBL/GenBank/DDBJ whole genome shotgun (WGS) entry which is preliminary data.</text>
</comment>
<name>A0A831RQ94_9GAMM</name>
<dbReference type="PIRSF" id="PIRSF002094">
    <property type="entry name" value="OMP26_Skp"/>
    <property type="match status" value="1"/>
</dbReference>
<dbReference type="GO" id="GO:0051082">
    <property type="term" value="F:unfolded protein binding"/>
    <property type="evidence" value="ECO:0007669"/>
    <property type="project" value="InterPro"/>
</dbReference>
<feature type="signal peptide" evidence="4">
    <location>
        <begin position="1"/>
        <end position="24"/>
    </location>
</feature>
<dbReference type="PANTHER" id="PTHR35089">
    <property type="entry name" value="CHAPERONE PROTEIN SKP"/>
    <property type="match status" value="1"/>
</dbReference>
<evidence type="ECO:0000256" key="1">
    <source>
        <dbReference type="ARBA" id="ARBA00022729"/>
    </source>
</evidence>
<dbReference type="PANTHER" id="PTHR35089:SF1">
    <property type="entry name" value="CHAPERONE PROTEIN SKP"/>
    <property type="match status" value="1"/>
</dbReference>
<sequence length="174" mass="20053">MILKKIALLIVVLMSIVLSGAAAAEIRIGVVDANKIVEKSPQYAAVRKSLENEFKRRNQDLVAKQKRLKTLEEKLARDGAVMSAAEVKRLEKDIRTRRRKLKAASDEYREDLNLRRNEEFNKLLRQVSEVVHQLAKDEKIDLILSEGVVYASDKINLTEKVLKRLKTQYKNRKK</sequence>
<dbReference type="EMBL" id="DRKP01000112">
    <property type="protein sequence ID" value="HEB96714.1"/>
    <property type="molecule type" value="Genomic_DNA"/>
</dbReference>
<dbReference type="Gene3D" id="3.30.910.20">
    <property type="entry name" value="Skp domain"/>
    <property type="match status" value="1"/>
</dbReference>
<dbReference type="GO" id="GO:0005829">
    <property type="term" value="C:cytosol"/>
    <property type="evidence" value="ECO:0007669"/>
    <property type="project" value="TreeGrafter"/>
</dbReference>
<evidence type="ECO:0000256" key="2">
    <source>
        <dbReference type="PIRNR" id="PIRNR002094"/>
    </source>
</evidence>
<evidence type="ECO:0000256" key="4">
    <source>
        <dbReference type="SAM" id="SignalP"/>
    </source>
</evidence>
<dbReference type="InterPro" id="IPR005632">
    <property type="entry name" value="Chaperone_Skp"/>
</dbReference>
<keyword evidence="3" id="KW-0175">Coiled coil</keyword>
<evidence type="ECO:0000256" key="3">
    <source>
        <dbReference type="SAM" id="Coils"/>
    </source>
</evidence>
<dbReference type="GO" id="GO:0050821">
    <property type="term" value="P:protein stabilization"/>
    <property type="evidence" value="ECO:0007669"/>
    <property type="project" value="TreeGrafter"/>
</dbReference>